<reference evidence="1" key="1">
    <citation type="submission" date="2020-01" db="EMBL/GenBank/DDBJ databases">
        <authorList>
            <person name="Mishra B."/>
        </authorList>
    </citation>
    <scope>NUCLEOTIDE SEQUENCE [LARGE SCALE GENOMIC DNA]</scope>
</reference>
<organism evidence="1 2">
    <name type="scientific">Microthlaspi erraticum</name>
    <dbReference type="NCBI Taxonomy" id="1685480"/>
    <lineage>
        <taxon>Eukaryota</taxon>
        <taxon>Viridiplantae</taxon>
        <taxon>Streptophyta</taxon>
        <taxon>Embryophyta</taxon>
        <taxon>Tracheophyta</taxon>
        <taxon>Spermatophyta</taxon>
        <taxon>Magnoliopsida</taxon>
        <taxon>eudicotyledons</taxon>
        <taxon>Gunneridae</taxon>
        <taxon>Pentapetalae</taxon>
        <taxon>rosids</taxon>
        <taxon>malvids</taxon>
        <taxon>Brassicales</taxon>
        <taxon>Brassicaceae</taxon>
        <taxon>Coluteocarpeae</taxon>
        <taxon>Microthlaspi</taxon>
    </lineage>
</organism>
<comment type="caution">
    <text evidence="1">The sequence shown here is derived from an EMBL/GenBank/DDBJ whole genome shotgun (WGS) entry which is preliminary data.</text>
</comment>
<dbReference type="PANTHER" id="PTHR47150:SF5">
    <property type="entry name" value="OS07G0546750 PROTEIN"/>
    <property type="match status" value="1"/>
</dbReference>
<dbReference type="OrthoDB" id="124998at2759"/>
<protein>
    <submittedName>
        <fullName evidence="1">Uncharacterized protein</fullName>
    </submittedName>
</protein>
<sequence length="155" mass="17785">MHWEWKNCPTEWKGQYARGHAKPTIVLEAVASYDLWIWHAFFGPPGTLNDINVLHRSPVFDDILEGRAPKVSFSVNGHRYKKAYYLTDDERDAETIDNVTEFQQGGADGSGSSQVLHLPSNVHNIMANRADIRDQQKHHQLKADLVEHIWNKFGH</sequence>
<dbReference type="InterPro" id="IPR006912">
    <property type="entry name" value="Harbinger_derived_prot"/>
</dbReference>
<dbReference type="Pfam" id="PF04827">
    <property type="entry name" value="Plant_tran"/>
    <property type="match status" value="1"/>
</dbReference>
<keyword evidence="2" id="KW-1185">Reference proteome</keyword>
<gene>
    <name evidence="1" type="ORF">MERR_LOCUS20669</name>
</gene>
<dbReference type="PANTHER" id="PTHR47150">
    <property type="entry name" value="OS12G0169200 PROTEIN"/>
    <property type="match status" value="1"/>
</dbReference>
<proteinExistence type="predicted"/>
<name>A0A6D2J2Y5_9BRAS</name>
<dbReference type="Proteomes" id="UP000467841">
    <property type="component" value="Unassembled WGS sequence"/>
</dbReference>
<accession>A0A6D2J2Y5</accession>
<dbReference type="AlphaFoldDB" id="A0A6D2J2Y5"/>
<dbReference type="EMBL" id="CACVBM020001131">
    <property type="protein sequence ID" value="CAA7033434.1"/>
    <property type="molecule type" value="Genomic_DNA"/>
</dbReference>
<evidence type="ECO:0000313" key="2">
    <source>
        <dbReference type="Proteomes" id="UP000467841"/>
    </source>
</evidence>
<evidence type="ECO:0000313" key="1">
    <source>
        <dbReference type="EMBL" id="CAA7033434.1"/>
    </source>
</evidence>